<accession>A0A2I2GEM0</accession>
<name>A0A2I2GEM0_9EURO</name>
<evidence type="ECO:0000256" key="1">
    <source>
        <dbReference type="ARBA" id="ARBA00010617"/>
    </source>
</evidence>
<dbReference type="CDD" id="cd11069">
    <property type="entry name" value="CYP_FUM15-like"/>
    <property type="match status" value="1"/>
</dbReference>
<dbReference type="PRINTS" id="PR00463">
    <property type="entry name" value="EP450I"/>
</dbReference>
<dbReference type="PANTHER" id="PTHR24305:SF166">
    <property type="entry name" value="CYTOCHROME P450 12A4, MITOCHONDRIAL-RELATED"/>
    <property type="match status" value="1"/>
</dbReference>
<dbReference type="PRINTS" id="PR00385">
    <property type="entry name" value="P450"/>
</dbReference>
<evidence type="ECO:0000256" key="2">
    <source>
        <dbReference type="ARBA" id="ARBA00023002"/>
    </source>
</evidence>
<dbReference type="Proteomes" id="UP000234275">
    <property type="component" value="Unassembled WGS sequence"/>
</dbReference>
<keyword evidence="2" id="KW-0560">Oxidoreductase</keyword>
<reference evidence="6 7" key="1">
    <citation type="submission" date="2016-12" db="EMBL/GenBank/DDBJ databases">
        <title>The genomes of Aspergillus section Nigri reveals drivers in fungal speciation.</title>
        <authorList>
            <consortium name="DOE Joint Genome Institute"/>
            <person name="Vesth T.C."/>
            <person name="Nybo J."/>
            <person name="Theobald S."/>
            <person name="Brandl J."/>
            <person name="Frisvad J.C."/>
            <person name="Nielsen K.F."/>
            <person name="Lyhne E.K."/>
            <person name="Kogle M.E."/>
            <person name="Kuo A."/>
            <person name="Riley R."/>
            <person name="Clum A."/>
            <person name="Nolan M."/>
            <person name="Lipzen A."/>
            <person name="Salamov A."/>
            <person name="Henrissat B."/>
            <person name="Wiebenga A."/>
            <person name="De Vries R.P."/>
            <person name="Grigoriev I.V."/>
            <person name="Mortensen U.H."/>
            <person name="Andersen M.R."/>
            <person name="Baker S.E."/>
        </authorList>
    </citation>
    <scope>NUCLEOTIDE SEQUENCE [LARGE SCALE GENOMIC DNA]</scope>
    <source>
        <strain evidence="6 7">IBT 23096</strain>
    </source>
</reference>
<dbReference type="InterPro" id="IPR002401">
    <property type="entry name" value="Cyt_P450_E_grp-I"/>
</dbReference>
<evidence type="ECO:0000256" key="4">
    <source>
        <dbReference type="PIRSR" id="PIRSR602401-1"/>
    </source>
</evidence>
<dbReference type="GO" id="GO:0005506">
    <property type="term" value="F:iron ion binding"/>
    <property type="evidence" value="ECO:0007669"/>
    <property type="project" value="InterPro"/>
</dbReference>
<dbReference type="GO" id="GO:0016705">
    <property type="term" value="F:oxidoreductase activity, acting on paired donors, with incorporation or reduction of molecular oxygen"/>
    <property type="evidence" value="ECO:0007669"/>
    <property type="project" value="InterPro"/>
</dbReference>
<feature type="binding site" description="axial binding residue" evidence="4">
    <location>
        <position position="487"/>
    </location>
    <ligand>
        <name>heme</name>
        <dbReference type="ChEBI" id="CHEBI:30413"/>
    </ligand>
    <ligandPart>
        <name>Fe</name>
        <dbReference type="ChEBI" id="CHEBI:18248"/>
    </ligandPart>
</feature>
<keyword evidence="3" id="KW-0503">Monooxygenase</keyword>
<evidence type="ECO:0000313" key="6">
    <source>
        <dbReference type="EMBL" id="PLB51291.1"/>
    </source>
</evidence>
<comment type="similarity">
    <text evidence="1">Belongs to the cytochrome P450 family.</text>
</comment>
<keyword evidence="5" id="KW-1133">Transmembrane helix</keyword>
<comment type="caution">
    <text evidence="6">The sequence shown here is derived from an EMBL/GenBank/DDBJ whole genome shotgun (WGS) entry which is preliminary data.</text>
</comment>
<protein>
    <submittedName>
        <fullName evidence="6">Cytochrome P450</fullName>
    </submittedName>
</protein>
<evidence type="ECO:0000256" key="3">
    <source>
        <dbReference type="ARBA" id="ARBA00023033"/>
    </source>
</evidence>
<feature type="transmembrane region" description="Helical" evidence="5">
    <location>
        <begin position="33"/>
        <end position="50"/>
    </location>
</feature>
<keyword evidence="4" id="KW-0408">Iron</keyword>
<dbReference type="Pfam" id="PF00067">
    <property type="entry name" value="p450"/>
    <property type="match status" value="1"/>
</dbReference>
<dbReference type="InterPro" id="IPR001128">
    <property type="entry name" value="Cyt_P450"/>
</dbReference>
<keyword evidence="4" id="KW-0349">Heme</keyword>
<sequence>MDAAYLPTNLSNELDGGAQVAAEGLLVNTSTSILLSSFLITFWLIYRLFIYPRFLSPLRHLPKAQGGYPILGHALARFKQPLAKDYSRFMREVPNEGIILFHDLFNTDHLLLTSAAALEEVLSKKGYMFEKPREVREFTSGILGGGLLTTEGDVHKRHRRWVTPSFTLRNTRLLAPLYLGRSVEMVNGIASEIGAQGQGKDSAGGVVDMNAWATRTTLDIMGTAGLGRKLKTLSGSRVAIQEAYTAAFTGTWRKTFLYGAIWCRLSWLIDWIPFRVDRQYSTATDYLRQFCQESIDENRQTKRDTGADSPDLLAKLIESNKFTDAELVDQLLSILAAGHETVAASFGWAVYLLASHPSIQTDLRAEILSCASPEDWITQNPEVATRLENITLLNAVCNETLRLYPSVPLTARVAAQDTSILDCPVPKGTPVMVAPGAINRAPHLWGPTAGQFRPERWIDAATGEVNKKGGAESVYAMLTFLHGPRNCLGSGYGRAKLSVMVAAFVAAFEFELEDPQEPILQNGRLATRPGDRNDRLMIRVRPVVR</sequence>
<dbReference type="GO" id="GO:0004497">
    <property type="term" value="F:monooxygenase activity"/>
    <property type="evidence" value="ECO:0007669"/>
    <property type="project" value="UniProtKB-KW"/>
</dbReference>
<dbReference type="InterPro" id="IPR036396">
    <property type="entry name" value="Cyt_P450_sf"/>
</dbReference>
<dbReference type="OrthoDB" id="1470350at2759"/>
<dbReference type="InterPro" id="IPR050121">
    <property type="entry name" value="Cytochrome_P450_monoxygenase"/>
</dbReference>
<evidence type="ECO:0000313" key="7">
    <source>
        <dbReference type="Proteomes" id="UP000234275"/>
    </source>
</evidence>
<dbReference type="GeneID" id="36551679"/>
<gene>
    <name evidence="6" type="ORF">P170DRAFT_353370</name>
</gene>
<dbReference type="STRING" id="1392250.A0A2I2GEM0"/>
<dbReference type="AlphaFoldDB" id="A0A2I2GEM0"/>
<keyword evidence="5" id="KW-0812">Transmembrane</keyword>
<keyword evidence="5" id="KW-0472">Membrane</keyword>
<dbReference type="RefSeq" id="XP_024706593.1">
    <property type="nucleotide sequence ID" value="XM_024843979.1"/>
</dbReference>
<comment type="cofactor">
    <cofactor evidence="4">
        <name>heme</name>
        <dbReference type="ChEBI" id="CHEBI:30413"/>
    </cofactor>
</comment>
<evidence type="ECO:0000256" key="5">
    <source>
        <dbReference type="SAM" id="Phobius"/>
    </source>
</evidence>
<dbReference type="PANTHER" id="PTHR24305">
    <property type="entry name" value="CYTOCHROME P450"/>
    <property type="match status" value="1"/>
</dbReference>
<dbReference type="VEuPathDB" id="FungiDB:P170DRAFT_353370"/>
<organism evidence="6 7">
    <name type="scientific">Aspergillus steynii IBT 23096</name>
    <dbReference type="NCBI Taxonomy" id="1392250"/>
    <lineage>
        <taxon>Eukaryota</taxon>
        <taxon>Fungi</taxon>
        <taxon>Dikarya</taxon>
        <taxon>Ascomycota</taxon>
        <taxon>Pezizomycotina</taxon>
        <taxon>Eurotiomycetes</taxon>
        <taxon>Eurotiomycetidae</taxon>
        <taxon>Eurotiales</taxon>
        <taxon>Aspergillaceae</taxon>
        <taxon>Aspergillus</taxon>
        <taxon>Aspergillus subgen. Circumdati</taxon>
    </lineage>
</organism>
<keyword evidence="4" id="KW-0479">Metal-binding</keyword>
<proteinExistence type="inferred from homology"/>
<dbReference type="GO" id="GO:0020037">
    <property type="term" value="F:heme binding"/>
    <property type="evidence" value="ECO:0007669"/>
    <property type="project" value="InterPro"/>
</dbReference>
<dbReference type="EMBL" id="MSFO01000003">
    <property type="protein sequence ID" value="PLB51291.1"/>
    <property type="molecule type" value="Genomic_DNA"/>
</dbReference>
<dbReference type="SUPFAM" id="SSF48264">
    <property type="entry name" value="Cytochrome P450"/>
    <property type="match status" value="1"/>
</dbReference>
<dbReference type="Gene3D" id="1.10.630.10">
    <property type="entry name" value="Cytochrome P450"/>
    <property type="match status" value="1"/>
</dbReference>
<keyword evidence="7" id="KW-1185">Reference proteome</keyword>